<comment type="similarity">
    <text evidence="1">Belongs to the low molecular weight phosphotyrosine protein phosphatase family.</text>
</comment>
<keyword evidence="4" id="KW-0904">Protein phosphatase</keyword>
<organism evidence="7 8">
    <name type="scientific">Paraburkholderia terricola</name>
    <dbReference type="NCBI Taxonomy" id="169427"/>
    <lineage>
        <taxon>Bacteria</taxon>
        <taxon>Pseudomonadati</taxon>
        <taxon>Pseudomonadota</taxon>
        <taxon>Betaproteobacteria</taxon>
        <taxon>Burkholderiales</taxon>
        <taxon>Burkholderiaceae</taxon>
        <taxon>Paraburkholderia</taxon>
    </lineage>
</organism>
<dbReference type="GO" id="GO:0004725">
    <property type="term" value="F:protein tyrosine phosphatase activity"/>
    <property type="evidence" value="ECO:0007669"/>
    <property type="project" value="UniProtKB-EC"/>
</dbReference>
<evidence type="ECO:0000259" key="6">
    <source>
        <dbReference type="SMART" id="SM00226"/>
    </source>
</evidence>
<evidence type="ECO:0000256" key="5">
    <source>
        <dbReference type="ARBA" id="ARBA00051722"/>
    </source>
</evidence>
<dbReference type="SUPFAM" id="SSF52788">
    <property type="entry name" value="Phosphotyrosine protein phosphatases I"/>
    <property type="match status" value="1"/>
</dbReference>
<sequence>MISNVLTVCHGNLCRSPVAAALLRHRTEGLHVHSAGLSAVVGQPAATDAVAVLSEIGIDIRGHRATQMTLRLANDADLILTMTAGQKQSLESLYPLMRGRVFSICDFDNADIEDPMGLSISAFRRCREALIVGIDHWVARLDRLNGRSVNREDSGVYVGRGER</sequence>
<dbReference type="InterPro" id="IPR017867">
    <property type="entry name" value="Tyr_phospatase_low_mol_wt"/>
</dbReference>
<comment type="caution">
    <text evidence="7">The sequence shown here is derived from an EMBL/GenBank/DDBJ whole genome shotgun (WGS) entry which is preliminary data.</text>
</comment>
<dbReference type="EMBL" id="JAVDRP010000001">
    <property type="protein sequence ID" value="MDR6407095.1"/>
    <property type="molecule type" value="Genomic_DNA"/>
</dbReference>
<protein>
    <recommendedName>
        <fullName evidence="2">protein-tyrosine-phosphatase</fullName>
        <ecNumber evidence="2">3.1.3.48</ecNumber>
    </recommendedName>
</protein>
<keyword evidence="8" id="KW-1185">Reference proteome</keyword>
<gene>
    <name evidence="7" type="ORF">J2804_000483</name>
</gene>
<dbReference type="PRINTS" id="PR00719">
    <property type="entry name" value="LMWPTPASE"/>
</dbReference>
<dbReference type="Proteomes" id="UP001264340">
    <property type="component" value="Unassembled WGS sequence"/>
</dbReference>
<evidence type="ECO:0000256" key="3">
    <source>
        <dbReference type="ARBA" id="ARBA00022801"/>
    </source>
</evidence>
<accession>A0ABU1LK63</accession>
<dbReference type="PANTHER" id="PTHR11717:SF31">
    <property type="entry name" value="LOW MOLECULAR WEIGHT PROTEIN-TYROSINE-PHOSPHATASE ETP-RELATED"/>
    <property type="match status" value="1"/>
</dbReference>
<dbReference type="PANTHER" id="PTHR11717">
    <property type="entry name" value="LOW MOLECULAR WEIGHT PROTEIN TYROSINE PHOSPHATASE"/>
    <property type="match status" value="1"/>
</dbReference>
<dbReference type="RefSeq" id="WP_310118188.1">
    <property type="nucleotide sequence ID" value="NZ_JAVDQV010000001.1"/>
</dbReference>
<dbReference type="EC" id="3.1.3.48" evidence="2"/>
<proteinExistence type="inferred from homology"/>
<dbReference type="InterPro" id="IPR036196">
    <property type="entry name" value="Ptyr_pPase_sf"/>
</dbReference>
<dbReference type="InterPro" id="IPR050438">
    <property type="entry name" value="LMW_PTPase"/>
</dbReference>
<evidence type="ECO:0000313" key="8">
    <source>
        <dbReference type="Proteomes" id="UP001264340"/>
    </source>
</evidence>
<keyword evidence="3 7" id="KW-0378">Hydrolase</keyword>
<reference evidence="7 8" key="1">
    <citation type="submission" date="2023-07" db="EMBL/GenBank/DDBJ databases">
        <title>Sorghum-associated microbial communities from plants grown in Nebraska, USA.</title>
        <authorList>
            <person name="Schachtman D."/>
        </authorList>
    </citation>
    <scope>NUCLEOTIDE SEQUENCE [LARGE SCALE GENOMIC DNA]</scope>
    <source>
        <strain evidence="7 8">DS1316</strain>
    </source>
</reference>
<name>A0ABU1LK63_9BURK</name>
<dbReference type="Pfam" id="PF01451">
    <property type="entry name" value="LMWPc"/>
    <property type="match status" value="1"/>
</dbReference>
<evidence type="ECO:0000256" key="1">
    <source>
        <dbReference type="ARBA" id="ARBA00011063"/>
    </source>
</evidence>
<comment type="catalytic activity">
    <reaction evidence="5">
        <text>O-phospho-L-tyrosyl-[protein] + H2O = L-tyrosyl-[protein] + phosphate</text>
        <dbReference type="Rhea" id="RHEA:10684"/>
        <dbReference type="Rhea" id="RHEA-COMP:10136"/>
        <dbReference type="Rhea" id="RHEA-COMP:20101"/>
        <dbReference type="ChEBI" id="CHEBI:15377"/>
        <dbReference type="ChEBI" id="CHEBI:43474"/>
        <dbReference type="ChEBI" id="CHEBI:46858"/>
        <dbReference type="ChEBI" id="CHEBI:61978"/>
        <dbReference type="EC" id="3.1.3.48"/>
    </reaction>
</comment>
<feature type="domain" description="Phosphotyrosine protein phosphatase I" evidence="6">
    <location>
        <begin position="3"/>
        <end position="140"/>
    </location>
</feature>
<evidence type="ECO:0000256" key="4">
    <source>
        <dbReference type="ARBA" id="ARBA00022912"/>
    </source>
</evidence>
<evidence type="ECO:0000256" key="2">
    <source>
        <dbReference type="ARBA" id="ARBA00013064"/>
    </source>
</evidence>
<dbReference type="Gene3D" id="3.40.50.2300">
    <property type="match status" value="1"/>
</dbReference>
<dbReference type="SMART" id="SM00226">
    <property type="entry name" value="LMWPc"/>
    <property type="match status" value="1"/>
</dbReference>
<evidence type="ECO:0000313" key="7">
    <source>
        <dbReference type="EMBL" id="MDR6407095.1"/>
    </source>
</evidence>
<dbReference type="InterPro" id="IPR023485">
    <property type="entry name" value="Ptyr_pPase"/>
</dbReference>